<reference evidence="2" key="2">
    <citation type="submission" date="2021-09" db="EMBL/GenBank/DDBJ databases">
        <authorList>
            <person name="Jia N."/>
            <person name="Wang J."/>
            <person name="Shi W."/>
            <person name="Du L."/>
            <person name="Sun Y."/>
            <person name="Zhan W."/>
            <person name="Jiang J."/>
            <person name="Wang Q."/>
            <person name="Zhang B."/>
            <person name="Ji P."/>
            <person name="Sakyi L.B."/>
            <person name="Cui X."/>
            <person name="Yuan T."/>
            <person name="Jiang B."/>
            <person name="Yang W."/>
            <person name="Lam T.T.-Y."/>
            <person name="Chang Q."/>
            <person name="Ding S."/>
            <person name="Wang X."/>
            <person name="Zhu J."/>
            <person name="Ruan X."/>
            <person name="Zhao L."/>
            <person name="Wei J."/>
            <person name="Que T."/>
            <person name="Du C."/>
            <person name="Cheng J."/>
            <person name="Dai P."/>
            <person name="Han X."/>
            <person name="Huang E."/>
            <person name="Gao Y."/>
            <person name="Liu J."/>
            <person name="Shao H."/>
            <person name="Ye R."/>
            <person name="Li L."/>
            <person name="Wei W."/>
            <person name="Wang X."/>
            <person name="Wang C."/>
            <person name="Huo Q."/>
            <person name="Li W."/>
            <person name="Guo W."/>
            <person name="Chen H."/>
            <person name="Chen S."/>
            <person name="Zhou L."/>
            <person name="Zhou L."/>
            <person name="Ni X."/>
            <person name="Tian J."/>
            <person name="Zhou Y."/>
            <person name="Sheng Y."/>
            <person name="Liu T."/>
            <person name="Pan Y."/>
            <person name="Xia L."/>
            <person name="Li J."/>
            <person name="Zhao F."/>
            <person name="Cao W."/>
        </authorList>
    </citation>
    <scope>NUCLEOTIDE SEQUENCE</scope>
    <source>
        <strain evidence="2">Rmic-2018</strain>
        <tissue evidence="2">Larvae</tissue>
    </source>
</reference>
<sequence>MILRCVSCFHDQMDPTTPATKSNPPLQQTCRYNHGGLPPVVDYRSFLEDPRRYYGSASKTDEVVLTSTSDAAARYQHGCLEHQDCASFLGPQRVSSTGKVAIASRRDHVTLANTRRFRDADAMNSEPSKALTRHLSKEGVSSNETRAGRIKSRSQVTSADDVGTNSETPKPKTQRFESKESHNTEPMYACEISTLPQVQTAMNSKRKKSGAIKVIVRGQPHRAPGLTIVSSARLSALRKISLQLSNTRYQTAGDLGGGVGEVRLRDRVGVSPS</sequence>
<evidence type="ECO:0000256" key="1">
    <source>
        <dbReference type="SAM" id="MobiDB-lite"/>
    </source>
</evidence>
<feature type="compositionally biased region" description="Polar residues" evidence="1">
    <location>
        <begin position="153"/>
        <end position="168"/>
    </location>
</feature>
<proteinExistence type="predicted"/>
<gene>
    <name evidence="2" type="ORF">HPB51_022978</name>
</gene>
<name>A0A9J6DCM4_RHIMP</name>
<reference evidence="2" key="1">
    <citation type="journal article" date="2020" name="Cell">
        <title>Large-Scale Comparative Analyses of Tick Genomes Elucidate Their Genetic Diversity and Vector Capacities.</title>
        <authorList>
            <consortium name="Tick Genome and Microbiome Consortium (TIGMIC)"/>
            <person name="Jia N."/>
            <person name="Wang J."/>
            <person name="Shi W."/>
            <person name="Du L."/>
            <person name="Sun Y."/>
            <person name="Zhan W."/>
            <person name="Jiang J.F."/>
            <person name="Wang Q."/>
            <person name="Zhang B."/>
            <person name="Ji P."/>
            <person name="Bell-Sakyi L."/>
            <person name="Cui X.M."/>
            <person name="Yuan T.T."/>
            <person name="Jiang B.G."/>
            <person name="Yang W.F."/>
            <person name="Lam T.T."/>
            <person name="Chang Q.C."/>
            <person name="Ding S.J."/>
            <person name="Wang X.J."/>
            <person name="Zhu J.G."/>
            <person name="Ruan X.D."/>
            <person name="Zhao L."/>
            <person name="Wei J.T."/>
            <person name="Ye R.Z."/>
            <person name="Que T.C."/>
            <person name="Du C.H."/>
            <person name="Zhou Y.H."/>
            <person name="Cheng J.X."/>
            <person name="Dai P.F."/>
            <person name="Guo W.B."/>
            <person name="Han X.H."/>
            <person name="Huang E.J."/>
            <person name="Li L.F."/>
            <person name="Wei W."/>
            <person name="Gao Y.C."/>
            <person name="Liu J.Z."/>
            <person name="Shao H.Z."/>
            <person name="Wang X."/>
            <person name="Wang C.C."/>
            <person name="Yang T.C."/>
            <person name="Huo Q.B."/>
            <person name="Li W."/>
            <person name="Chen H.Y."/>
            <person name="Chen S.E."/>
            <person name="Zhou L.G."/>
            <person name="Ni X.B."/>
            <person name="Tian J.H."/>
            <person name="Sheng Y."/>
            <person name="Liu T."/>
            <person name="Pan Y.S."/>
            <person name="Xia L.Y."/>
            <person name="Li J."/>
            <person name="Zhao F."/>
            <person name="Cao W.C."/>
        </authorList>
    </citation>
    <scope>NUCLEOTIDE SEQUENCE</scope>
    <source>
        <strain evidence="2">Rmic-2018</strain>
    </source>
</reference>
<dbReference type="AlphaFoldDB" id="A0A9J6DCM4"/>
<dbReference type="EMBL" id="JABSTU010000010">
    <property type="protein sequence ID" value="KAH8019877.1"/>
    <property type="molecule type" value="Genomic_DNA"/>
</dbReference>
<accession>A0A9J6DCM4</accession>
<dbReference type="Proteomes" id="UP000821866">
    <property type="component" value="Chromosome 8"/>
</dbReference>
<evidence type="ECO:0000313" key="3">
    <source>
        <dbReference type="Proteomes" id="UP000821866"/>
    </source>
</evidence>
<keyword evidence="3" id="KW-1185">Reference proteome</keyword>
<evidence type="ECO:0000313" key="2">
    <source>
        <dbReference type="EMBL" id="KAH8019877.1"/>
    </source>
</evidence>
<feature type="region of interest" description="Disordered" evidence="1">
    <location>
        <begin position="118"/>
        <end position="183"/>
    </location>
</feature>
<organism evidence="2 3">
    <name type="scientific">Rhipicephalus microplus</name>
    <name type="common">Cattle tick</name>
    <name type="synonym">Boophilus microplus</name>
    <dbReference type="NCBI Taxonomy" id="6941"/>
    <lineage>
        <taxon>Eukaryota</taxon>
        <taxon>Metazoa</taxon>
        <taxon>Ecdysozoa</taxon>
        <taxon>Arthropoda</taxon>
        <taxon>Chelicerata</taxon>
        <taxon>Arachnida</taxon>
        <taxon>Acari</taxon>
        <taxon>Parasitiformes</taxon>
        <taxon>Ixodida</taxon>
        <taxon>Ixodoidea</taxon>
        <taxon>Ixodidae</taxon>
        <taxon>Rhipicephalinae</taxon>
        <taxon>Rhipicephalus</taxon>
        <taxon>Boophilus</taxon>
    </lineage>
</organism>
<comment type="caution">
    <text evidence="2">The sequence shown here is derived from an EMBL/GenBank/DDBJ whole genome shotgun (WGS) entry which is preliminary data.</text>
</comment>
<feature type="compositionally biased region" description="Basic and acidic residues" evidence="1">
    <location>
        <begin position="174"/>
        <end position="183"/>
    </location>
</feature>
<protein>
    <submittedName>
        <fullName evidence="2">Uncharacterized protein</fullName>
    </submittedName>
</protein>